<dbReference type="Gene3D" id="3.40.630.10">
    <property type="entry name" value="Zn peptidases"/>
    <property type="match status" value="1"/>
</dbReference>
<organism evidence="1 2">
    <name type="scientific">Limnochorda pilosa</name>
    <dbReference type="NCBI Taxonomy" id="1555112"/>
    <lineage>
        <taxon>Bacteria</taxon>
        <taxon>Bacillati</taxon>
        <taxon>Bacillota</taxon>
        <taxon>Limnochordia</taxon>
        <taxon>Limnochordales</taxon>
        <taxon>Limnochordaceae</taxon>
        <taxon>Limnochorda</taxon>
    </lineage>
</organism>
<accession>A0A0K2SM51</accession>
<protein>
    <submittedName>
        <fullName evidence="1">Selenium metabolism hydrolase</fullName>
    </submittedName>
</protein>
<sequence>MIFGPGDLAEAHTTNESVAVEEMERAAVLYAGVLCGFLGREGGTRGPGGTDGLPRRGPSGGPALIPLCGGVLFALRR</sequence>
<dbReference type="AlphaFoldDB" id="A0A0K2SM51"/>
<reference evidence="2" key="1">
    <citation type="submission" date="2015-07" db="EMBL/GenBank/DDBJ databases">
        <title>Complete genome sequence and phylogenetic analysis of Limnochorda pilosa.</title>
        <authorList>
            <person name="Watanabe M."/>
            <person name="Kojima H."/>
            <person name="Fukui M."/>
        </authorList>
    </citation>
    <scope>NUCLEOTIDE SEQUENCE [LARGE SCALE GENOMIC DNA]</scope>
    <source>
        <strain evidence="2">HC45</strain>
    </source>
</reference>
<dbReference type="EMBL" id="AP014924">
    <property type="protein sequence ID" value="BAS28186.1"/>
    <property type="molecule type" value="Genomic_DNA"/>
</dbReference>
<keyword evidence="2" id="KW-1185">Reference proteome</keyword>
<evidence type="ECO:0000313" key="2">
    <source>
        <dbReference type="Proteomes" id="UP000065807"/>
    </source>
</evidence>
<dbReference type="OrthoDB" id="9792335at2"/>
<dbReference type="Proteomes" id="UP000065807">
    <property type="component" value="Chromosome"/>
</dbReference>
<name>A0A0K2SM51_LIMPI</name>
<keyword evidence="1" id="KW-0378">Hydrolase</keyword>
<dbReference type="KEGG" id="lpil:LIP_2345"/>
<dbReference type="GO" id="GO:0016787">
    <property type="term" value="F:hydrolase activity"/>
    <property type="evidence" value="ECO:0007669"/>
    <property type="project" value="UniProtKB-KW"/>
</dbReference>
<gene>
    <name evidence="1" type="ORF">LIP_2345</name>
</gene>
<evidence type="ECO:0000313" key="1">
    <source>
        <dbReference type="EMBL" id="BAS28186.1"/>
    </source>
</evidence>
<reference evidence="2" key="2">
    <citation type="journal article" date="2016" name="Int. J. Syst. Evol. Microbiol.">
        <title>Complete genome sequence and cell structure of Limnochorda pilosa, a Gram-negative spore-former within the phylum Firmicutes.</title>
        <authorList>
            <person name="Watanabe M."/>
            <person name="Kojima H."/>
            <person name="Fukui M."/>
        </authorList>
    </citation>
    <scope>NUCLEOTIDE SEQUENCE [LARGE SCALE GENOMIC DNA]</scope>
    <source>
        <strain evidence="2">HC45</strain>
    </source>
</reference>
<dbReference type="RefSeq" id="WP_068138140.1">
    <property type="nucleotide sequence ID" value="NZ_AP014924.1"/>
</dbReference>
<proteinExistence type="predicted"/>